<comment type="subunit">
    <text evidence="3 13">Monomer.</text>
</comment>
<dbReference type="HAMAP" id="MF_00041">
    <property type="entry name" value="Cys_tRNA_synth"/>
    <property type="match status" value="1"/>
</dbReference>
<dbReference type="FunCoup" id="U2DVK9">
    <property type="interactions" value="368"/>
</dbReference>
<gene>
    <name evidence="13 15" type="primary">cysS</name>
    <name evidence="15" type="ORF">HLPCO_001393</name>
</gene>
<sequence length="447" mass="52099">MKLYNSLTNKNEEFIPKNKDHIKMYVCGPTVYNYIHIGNARPVVFFDVVRRYLLHLGYDVSFVSNITDVDDKIINKAKELNTSEKDIATKYTEAFLEDVQTLRCLPFDHNPKVTEYMPKIIEFIETLVEREFAYVVDGDVYFRVGKLDDYGELSNQETKNLEVGSRITENDKKENSLDFTLWKRTSDGINWNSPWGKGRPGWHTECVAMIHDVLGDEIDIHGGGSDLKFPHHENEIAQSMAVAGTKLARYWIHNGRLTIDEEKMSKSIGNTVITKEFLKKHDYRVLRLFLLSTHYRQPVNYTDEVVTSTNKELEKIYKAKYNLQLKLDRERLLDNNDAYNVDLMAEFEEAMNDDFNTSNAMTVIFKLVKEINKSVRQKLDDELTKTLTTNLNTLNTLLDVFGINYEIPRLTDKHRELIEKREEARLNKDFETADQIRDKLKEKGIII</sequence>
<dbReference type="InParanoid" id="U2DVK9"/>
<dbReference type="SUPFAM" id="SSF52374">
    <property type="entry name" value="Nucleotidylyl transferase"/>
    <property type="match status" value="1"/>
</dbReference>
<comment type="caution">
    <text evidence="15">The sequence shown here is derived from an EMBL/GenBank/DDBJ whole genome shotgun (WGS) entry which is preliminary data.</text>
</comment>
<keyword evidence="5 13" id="KW-0436">Ligase</keyword>
<protein>
    <recommendedName>
        <fullName evidence="13">Cysteine--tRNA ligase</fullName>
        <ecNumber evidence="13">6.1.1.16</ecNumber>
    </recommendedName>
    <alternativeName>
        <fullName evidence="13">Cysteinyl-tRNA synthetase</fullName>
        <shortName evidence="13">CysRS</shortName>
    </alternativeName>
</protein>
<dbReference type="STRING" id="1033810.HLPCO_001393"/>
<dbReference type="CDD" id="cd00672">
    <property type="entry name" value="CysRS_core"/>
    <property type="match status" value="1"/>
</dbReference>
<dbReference type="Proteomes" id="UP000005707">
    <property type="component" value="Unassembled WGS sequence"/>
</dbReference>
<evidence type="ECO:0000256" key="11">
    <source>
        <dbReference type="ARBA" id="ARBA00023146"/>
    </source>
</evidence>
<feature type="binding site" evidence="13">
    <location>
        <position position="231"/>
    </location>
    <ligand>
        <name>Zn(2+)</name>
        <dbReference type="ChEBI" id="CHEBI:29105"/>
    </ligand>
</feature>
<evidence type="ECO:0000256" key="9">
    <source>
        <dbReference type="ARBA" id="ARBA00022840"/>
    </source>
</evidence>
<dbReference type="Gene3D" id="1.20.120.1910">
    <property type="entry name" value="Cysteine-tRNA ligase, C-terminal anti-codon recognition domain"/>
    <property type="match status" value="1"/>
</dbReference>
<keyword evidence="9 13" id="KW-0067">ATP-binding</keyword>
<evidence type="ECO:0000259" key="14">
    <source>
        <dbReference type="SMART" id="SM00840"/>
    </source>
</evidence>
<dbReference type="AlphaFoldDB" id="U2DVK9"/>
<keyword evidence="8 13" id="KW-0862">Zinc</keyword>
<feature type="short sequence motif" description="'HIGH' region" evidence="13">
    <location>
        <begin position="29"/>
        <end position="39"/>
    </location>
</feature>
<comment type="similarity">
    <text evidence="2 13">Belongs to the class-I aminoacyl-tRNA synthetase family.</text>
</comment>
<dbReference type="PANTHER" id="PTHR10890">
    <property type="entry name" value="CYSTEINYL-TRNA SYNTHETASE"/>
    <property type="match status" value="1"/>
</dbReference>
<dbReference type="SMART" id="SM00840">
    <property type="entry name" value="DALR_2"/>
    <property type="match status" value="1"/>
</dbReference>
<dbReference type="InterPro" id="IPR014729">
    <property type="entry name" value="Rossmann-like_a/b/a_fold"/>
</dbReference>
<evidence type="ECO:0000256" key="1">
    <source>
        <dbReference type="ARBA" id="ARBA00004496"/>
    </source>
</evidence>
<keyword evidence="10 13" id="KW-0648">Protein biosynthesis</keyword>
<accession>U2DVK9</accession>
<keyword evidence="7 13" id="KW-0547">Nucleotide-binding</keyword>
<comment type="catalytic activity">
    <reaction evidence="12 13">
        <text>tRNA(Cys) + L-cysteine + ATP = L-cysteinyl-tRNA(Cys) + AMP + diphosphate</text>
        <dbReference type="Rhea" id="RHEA:17773"/>
        <dbReference type="Rhea" id="RHEA-COMP:9661"/>
        <dbReference type="Rhea" id="RHEA-COMP:9679"/>
        <dbReference type="ChEBI" id="CHEBI:30616"/>
        <dbReference type="ChEBI" id="CHEBI:33019"/>
        <dbReference type="ChEBI" id="CHEBI:35235"/>
        <dbReference type="ChEBI" id="CHEBI:78442"/>
        <dbReference type="ChEBI" id="CHEBI:78517"/>
        <dbReference type="ChEBI" id="CHEBI:456215"/>
        <dbReference type="EC" id="6.1.1.16"/>
    </reaction>
</comment>
<dbReference type="InterPro" id="IPR015273">
    <property type="entry name" value="Cys-tRNA-synt_Ia_DALR"/>
</dbReference>
<keyword evidence="4 13" id="KW-0963">Cytoplasm</keyword>
<dbReference type="EMBL" id="AFNU02000004">
    <property type="protein sequence ID" value="ERJ12407.1"/>
    <property type="molecule type" value="Genomic_DNA"/>
</dbReference>
<evidence type="ECO:0000256" key="6">
    <source>
        <dbReference type="ARBA" id="ARBA00022723"/>
    </source>
</evidence>
<comment type="subcellular location">
    <subcellularLocation>
        <location evidence="1 13">Cytoplasm</location>
    </subcellularLocation>
</comment>
<evidence type="ECO:0000256" key="13">
    <source>
        <dbReference type="HAMAP-Rule" id="MF_00041"/>
    </source>
</evidence>
<evidence type="ECO:0000256" key="8">
    <source>
        <dbReference type="ARBA" id="ARBA00022833"/>
    </source>
</evidence>
<feature type="binding site" evidence="13">
    <location>
        <position position="206"/>
    </location>
    <ligand>
        <name>Zn(2+)</name>
        <dbReference type="ChEBI" id="CHEBI:29105"/>
    </ligand>
</feature>
<feature type="short sequence motif" description="'KMSKS' region" evidence="13">
    <location>
        <begin position="263"/>
        <end position="267"/>
    </location>
</feature>
<dbReference type="InterPro" id="IPR015803">
    <property type="entry name" value="Cys-tRNA-ligase"/>
</dbReference>
<dbReference type="RefSeq" id="WP_008825016.1">
    <property type="nucleotide sequence ID" value="NZ_AFNU02000004.1"/>
</dbReference>
<dbReference type="GO" id="GO:0006423">
    <property type="term" value="P:cysteinyl-tRNA aminoacylation"/>
    <property type="evidence" value="ECO:0007669"/>
    <property type="project" value="UniProtKB-UniRule"/>
</dbReference>
<evidence type="ECO:0000256" key="5">
    <source>
        <dbReference type="ARBA" id="ARBA00022598"/>
    </source>
</evidence>
<dbReference type="eggNOG" id="COG0215">
    <property type="taxonomic scope" value="Bacteria"/>
</dbReference>
<keyword evidence="6 13" id="KW-0479">Metal-binding</keyword>
<organism evidence="15 16">
    <name type="scientific">Haloplasma contractile SSD-17B</name>
    <dbReference type="NCBI Taxonomy" id="1033810"/>
    <lineage>
        <taxon>Bacteria</taxon>
        <taxon>Bacillati</taxon>
        <taxon>Mycoplasmatota</taxon>
        <taxon>Mollicutes</taxon>
        <taxon>Haloplasmatales</taxon>
        <taxon>Haloplasmataceae</taxon>
        <taxon>Haloplasma</taxon>
    </lineage>
</organism>
<dbReference type="GO" id="GO:0005524">
    <property type="term" value="F:ATP binding"/>
    <property type="evidence" value="ECO:0007669"/>
    <property type="project" value="UniProtKB-UniRule"/>
</dbReference>
<comment type="cofactor">
    <cofactor evidence="13">
        <name>Zn(2+)</name>
        <dbReference type="ChEBI" id="CHEBI:29105"/>
    </cofactor>
    <text evidence="13">Binds 1 zinc ion per subunit.</text>
</comment>
<feature type="binding site" evidence="13">
    <location>
        <position position="235"/>
    </location>
    <ligand>
        <name>Zn(2+)</name>
        <dbReference type="ChEBI" id="CHEBI:29105"/>
    </ligand>
</feature>
<feature type="domain" description="Cysteinyl-tRNA synthetase class Ia DALR" evidence="14">
    <location>
        <begin position="346"/>
        <end position="407"/>
    </location>
</feature>
<evidence type="ECO:0000256" key="4">
    <source>
        <dbReference type="ARBA" id="ARBA00022490"/>
    </source>
</evidence>
<dbReference type="GO" id="GO:0008270">
    <property type="term" value="F:zinc ion binding"/>
    <property type="evidence" value="ECO:0007669"/>
    <property type="project" value="UniProtKB-UniRule"/>
</dbReference>
<dbReference type="EC" id="6.1.1.16" evidence="13"/>
<evidence type="ECO:0000256" key="7">
    <source>
        <dbReference type="ARBA" id="ARBA00022741"/>
    </source>
</evidence>
<reference evidence="15 16" key="1">
    <citation type="journal article" date="2011" name="J. Bacteriol.">
        <title>Genome sequence of Haloplasma contractile, an unusual contractile bacterium from a deep-sea anoxic brine lake.</title>
        <authorList>
            <person name="Antunes A."/>
            <person name="Alam I."/>
            <person name="El Dorry H."/>
            <person name="Siam R."/>
            <person name="Robertson A."/>
            <person name="Bajic V.B."/>
            <person name="Stingl U."/>
        </authorList>
    </citation>
    <scope>NUCLEOTIDE SEQUENCE [LARGE SCALE GENOMIC DNA]</scope>
    <source>
        <strain evidence="15 16">SSD-17B</strain>
    </source>
</reference>
<dbReference type="PANTHER" id="PTHR10890:SF3">
    <property type="entry name" value="CYSTEINE--TRNA LIGASE, CYTOPLASMIC"/>
    <property type="match status" value="1"/>
</dbReference>
<evidence type="ECO:0000256" key="10">
    <source>
        <dbReference type="ARBA" id="ARBA00022917"/>
    </source>
</evidence>
<dbReference type="InterPro" id="IPR032678">
    <property type="entry name" value="tRNA-synt_1_cat_dom"/>
</dbReference>
<evidence type="ECO:0000313" key="16">
    <source>
        <dbReference type="Proteomes" id="UP000005707"/>
    </source>
</evidence>
<dbReference type="FunFam" id="3.40.50.620:FF:000130">
    <property type="entry name" value="Cysteine--tRNA ligase"/>
    <property type="match status" value="1"/>
</dbReference>
<evidence type="ECO:0000313" key="15">
    <source>
        <dbReference type="EMBL" id="ERJ12407.1"/>
    </source>
</evidence>
<dbReference type="PRINTS" id="PR00983">
    <property type="entry name" value="TRNASYNTHCYS"/>
</dbReference>
<dbReference type="InterPro" id="IPR024909">
    <property type="entry name" value="Cys-tRNA/MSH_ligase"/>
</dbReference>
<dbReference type="InterPro" id="IPR009080">
    <property type="entry name" value="tRNAsynth_Ia_anticodon-bd"/>
</dbReference>
<dbReference type="GO" id="GO:0004817">
    <property type="term" value="F:cysteine-tRNA ligase activity"/>
    <property type="evidence" value="ECO:0007669"/>
    <property type="project" value="UniProtKB-UniRule"/>
</dbReference>
<evidence type="ECO:0000256" key="2">
    <source>
        <dbReference type="ARBA" id="ARBA00005594"/>
    </source>
</evidence>
<feature type="binding site" evidence="13">
    <location>
        <position position="27"/>
    </location>
    <ligand>
        <name>Zn(2+)</name>
        <dbReference type="ChEBI" id="CHEBI:29105"/>
    </ligand>
</feature>
<dbReference type="GO" id="GO:0005829">
    <property type="term" value="C:cytosol"/>
    <property type="evidence" value="ECO:0007669"/>
    <property type="project" value="TreeGrafter"/>
</dbReference>
<keyword evidence="11 13" id="KW-0030">Aminoacyl-tRNA synthetase</keyword>
<evidence type="ECO:0000256" key="12">
    <source>
        <dbReference type="ARBA" id="ARBA00047398"/>
    </source>
</evidence>
<keyword evidence="16" id="KW-1185">Reference proteome</keyword>
<feature type="binding site" evidence="13">
    <location>
        <position position="266"/>
    </location>
    <ligand>
        <name>ATP</name>
        <dbReference type="ChEBI" id="CHEBI:30616"/>
    </ligand>
</feature>
<dbReference type="SUPFAM" id="SSF47323">
    <property type="entry name" value="Anticodon-binding domain of a subclass of class I aminoacyl-tRNA synthetases"/>
    <property type="match status" value="1"/>
</dbReference>
<evidence type="ECO:0000256" key="3">
    <source>
        <dbReference type="ARBA" id="ARBA00011245"/>
    </source>
</evidence>
<reference evidence="15 16" key="2">
    <citation type="journal article" date="2013" name="PLoS ONE">
        <title>INDIGO - INtegrated Data Warehouse of MIcrobial GenOmes with Examples from the Red Sea Extremophiles.</title>
        <authorList>
            <person name="Alam I."/>
            <person name="Antunes A."/>
            <person name="Kamau A.A."/>
            <person name="Ba Alawi W."/>
            <person name="Kalkatawi M."/>
            <person name="Stingl U."/>
            <person name="Bajic V.B."/>
        </authorList>
    </citation>
    <scope>NUCLEOTIDE SEQUENCE [LARGE SCALE GENOMIC DNA]</scope>
    <source>
        <strain evidence="15 16">SSD-17B</strain>
    </source>
</reference>
<dbReference type="OrthoDB" id="9815130at2"/>
<dbReference type="Pfam" id="PF09190">
    <property type="entry name" value="DALR_2"/>
    <property type="match status" value="1"/>
</dbReference>
<proteinExistence type="inferred from homology"/>
<dbReference type="Gene3D" id="3.40.50.620">
    <property type="entry name" value="HUPs"/>
    <property type="match status" value="1"/>
</dbReference>
<dbReference type="Pfam" id="PF01406">
    <property type="entry name" value="tRNA-synt_1e"/>
    <property type="match status" value="1"/>
</dbReference>
<name>U2DVK9_9MOLU</name>
<dbReference type="NCBIfam" id="TIGR00435">
    <property type="entry name" value="cysS"/>
    <property type="match status" value="1"/>
</dbReference>